<comment type="caution">
    <text evidence="2">The sequence shown here is derived from an EMBL/GenBank/DDBJ whole genome shotgun (WGS) entry which is preliminary data.</text>
</comment>
<dbReference type="SUPFAM" id="SSF52540">
    <property type="entry name" value="P-loop containing nucleoside triphosphate hydrolases"/>
    <property type="match status" value="1"/>
</dbReference>
<keyword evidence="2" id="KW-0378">Hydrolase</keyword>
<evidence type="ECO:0000256" key="1">
    <source>
        <dbReference type="SAM" id="MobiDB-lite"/>
    </source>
</evidence>
<dbReference type="GO" id="GO:0016787">
    <property type="term" value="F:hydrolase activity"/>
    <property type="evidence" value="ECO:0007669"/>
    <property type="project" value="UniProtKB-KW"/>
</dbReference>
<organism evidence="2 3">
    <name type="scientific">Papiliotrema laurentii</name>
    <name type="common">Cryptococcus laurentii</name>
    <dbReference type="NCBI Taxonomy" id="5418"/>
    <lineage>
        <taxon>Eukaryota</taxon>
        <taxon>Fungi</taxon>
        <taxon>Dikarya</taxon>
        <taxon>Basidiomycota</taxon>
        <taxon>Agaricomycotina</taxon>
        <taxon>Tremellomycetes</taxon>
        <taxon>Tremellales</taxon>
        <taxon>Rhynchogastremaceae</taxon>
        <taxon>Papiliotrema</taxon>
    </lineage>
</organism>
<feature type="compositionally biased region" description="Basic and acidic residues" evidence="1">
    <location>
        <begin position="16"/>
        <end position="31"/>
    </location>
</feature>
<dbReference type="AlphaFoldDB" id="A0AAD9FVD2"/>
<sequence length="332" mass="36622">MPVGYPRRTAVNPARTGREGGESAMTTHEKSQPIPPCMLSAFPRRLGIRMTDTKSTDYKAGLVAGFIAQQHAAKAQQGRPLLVSMQGPQGAGKSTLASKLVSVLAETYHLTCAVASLDDFYLPYPGLRSLAQSYPSNRLLQGRGPPGTHDIPLLSSVLTRLREGPAPSPSNPVDLPFFDKSQHGGYGDRAPTPIQLSQPIDVFLLEGWSLGYMPVDPTTAEQRWKQGRTASQHPFQSILDLNTNLAQFDQATRDAFDCHIAVKPLSYDFVYTWRLQQEHHMKAENGGKGMTDDEVEAFVDRYMPVYEVFGETRPDRPALKLVFGPEREVVEA</sequence>
<feature type="region of interest" description="Disordered" evidence="1">
    <location>
        <begin position="1"/>
        <end position="36"/>
    </location>
</feature>
<proteinExistence type="predicted"/>
<reference evidence="2" key="1">
    <citation type="submission" date="2023-02" db="EMBL/GenBank/DDBJ databases">
        <title>Identification and recombinant expression of a fungal hydrolase from Papiliotrema laurentii that hydrolyzes apple cutin and clears colloidal polyester polyurethane.</title>
        <authorList>
            <consortium name="DOE Joint Genome Institute"/>
            <person name="Roman V.A."/>
            <person name="Bojanowski C."/>
            <person name="Crable B.R."/>
            <person name="Wagner D.N."/>
            <person name="Hung C.S."/>
            <person name="Nadeau L.J."/>
            <person name="Schratz L."/>
            <person name="Haridas S."/>
            <person name="Pangilinan J."/>
            <person name="Lipzen A."/>
            <person name="Na H."/>
            <person name="Yan M."/>
            <person name="Ng V."/>
            <person name="Grigoriev I.V."/>
            <person name="Spatafora J.W."/>
            <person name="Barlow D."/>
            <person name="Biffinger J."/>
            <person name="Kelley-Loughnane N."/>
            <person name="Varaljay V.A."/>
            <person name="Crookes-Goodson W.J."/>
        </authorList>
    </citation>
    <scope>NUCLEOTIDE SEQUENCE</scope>
    <source>
        <strain evidence="2">5307AH</strain>
    </source>
</reference>
<dbReference type="Gene3D" id="3.40.50.300">
    <property type="entry name" value="P-loop containing nucleotide triphosphate hydrolases"/>
    <property type="match status" value="1"/>
</dbReference>
<gene>
    <name evidence="2" type="ORF">DB88DRAFT_483171</name>
</gene>
<accession>A0AAD9FVD2</accession>
<name>A0AAD9FVD2_PAPLA</name>
<dbReference type="PANTHER" id="PTHR10285">
    <property type="entry name" value="URIDINE KINASE"/>
    <property type="match status" value="1"/>
</dbReference>
<protein>
    <submittedName>
        <fullName evidence="2">P-loop containing nucleoside triphosphate hydrolase protein</fullName>
    </submittedName>
</protein>
<dbReference type="InterPro" id="IPR027417">
    <property type="entry name" value="P-loop_NTPase"/>
</dbReference>
<dbReference type="Proteomes" id="UP001182556">
    <property type="component" value="Unassembled WGS sequence"/>
</dbReference>
<evidence type="ECO:0000313" key="2">
    <source>
        <dbReference type="EMBL" id="KAK1926831.1"/>
    </source>
</evidence>
<dbReference type="EMBL" id="JAODAN010000002">
    <property type="protein sequence ID" value="KAK1926831.1"/>
    <property type="molecule type" value="Genomic_DNA"/>
</dbReference>
<evidence type="ECO:0000313" key="3">
    <source>
        <dbReference type="Proteomes" id="UP001182556"/>
    </source>
</evidence>
<keyword evidence="3" id="KW-1185">Reference proteome</keyword>